<evidence type="ECO:0000256" key="1">
    <source>
        <dbReference type="SAM" id="MobiDB-lite"/>
    </source>
</evidence>
<protein>
    <submittedName>
        <fullName evidence="2">Uncharacterized protein</fullName>
    </submittedName>
</protein>
<organism evidence="2 3">
    <name type="scientific">Sistotremastrum niveocremeum HHB9708</name>
    <dbReference type="NCBI Taxonomy" id="1314777"/>
    <lineage>
        <taxon>Eukaryota</taxon>
        <taxon>Fungi</taxon>
        <taxon>Dikarya</taxon>
        <taxon>Basidiomycota</taxon>
        <taxon>Agaricomycotina</taxon>
        <taxon>Agaricomycetes</taxon>
        <taxon>Sistotremastrales</taxon>
        <taxon>Sistotremastraceae</taxon>
        <taxon>Sertulicium</taxon>
        <taxon>Sertulicium niveocremeum</taxon>
    </lineage>
</organism>
<proteinExistence type="predicted"/>
<feature type="region of interest" description="Disordered" evidence="1">
    <location>
        <begin position="71"/>
        <end position="92"/>
    </location>
</feature>
<gene>
    <name evidence="2" type="ORF">SISNIDRAFT_1275</name>
</gene>
<feature type="compositionally biased region" description="Acidic residues" evidence="1">
    <location>
        <begin position="83"/>
        <end position="92"/>
    </location>
</feature>
<reference evidence="2 3" key="1">
    <citation type="journal article" date="2016" name="Mol. Biol. Evol.">
        <title>Comparative Genomics of Early-Diverging Mushroom-Forming Fungi Provides Insights into the Origins of Lignocellulose Decay Capabilities.</title>
        <authorList>
            <person name="Nagy L.G."/>
            <person name="Riley R."/>
            <person name="Tritt A."/>
            <person name="Adam C."/>
            <person name="Daum C."/>
            <person name="Floudas D."/>
            <person name="Sun H."/>
            <person name="Yadav J.S."/>
            <person name="Pangilinan J."/>
            <person name="Larsson K.H."/>
            <person name="Matsuura K."/>
            <person name="Barry K."/>
            <person name="Labutti K."/>
            <person name="Kuo R."/>
            <person name="Ohm R.A."/>
            <person name="Bhattacharya S.S."/>
            <person name="Shirouzu T."/>
            <person name="Yoshinaga Y."/>
            <person name="Martin F.M."/>
            <person name="Grigoriev I.V."/>
            <person name="Hibbett D.S."/>
        </authorList>
    </citation>
    <scope>NUCLEOTIDE SEQUENCE [LARGE SCALE GENOMIC DNA]</scope>
    <source>
        <strain evidence="2 3">HHB9708</strain>
    </source>
</reference>
<name>A0A165ACL8_9AGAM</name>
<accession>A0A165ACL8</accession>
<sequence length="92" mass="10749">MGKCWTFPSIEFVLALRRFPPHVQSLFRRHPFFFPAPFYCEVAPTRNAAATDTSTPATPVIFPYEQHERSMSLLDLNDSSEIRDEDEEEKER</sequence>
<dbReference type="EMBL" id="KV419394">
    <property type="protein sequence ID" value="KZS98791.1"/>
    <property type="molecule type" value="Genomic_DNA"/>
</dbReference>
<dbReference type="AlphaFoldDB" id="A0A165ACL8"/>
<evidence type="ECO:0000313" key="2">
    <source>
        <dbReference type="EMBL" id="KZS98791.1"/>
    </source>
</evidence>
<dbReference type="Proteomes" id="UP000076722">
    <property type="component" value="Unassembled WGS sequence"/>
</dbReference>
<evidence type="ECO:0000313" key="3">
    <source>
        <dbReference type="Proteomes" id="UP000076722"/>
    </source>
</evidence>
<keyword evidence="3" id="KW-1185">Reference proteome</keyword>